<dbReference type="InterPro" id="IPR013783">
    <property type="entry name" value="Ig-like_fold"/>
</dbReference>
<dbReference type="PANTHER" id="PTHR13817">
    <property type="entry name" value="TITIN"/>
    <property type="match status" value="1"/>
</dbReference>
<feature type="domain" description="Fibronectin type-III" evidence="6">
    <location>
        <begin position="1642"/>
        <end position="1737"/>
    </location>
</feature>
<gene>
    <name evidence="7" type="ORF">SAMN05216199_2760</name>
</gene>
<keyword evidence="1" id="KW-0677">Repeat</keyword>
<dbReference type="STRING" id="587636.SAMN05216199_2760"/>
<evidence type="ECO:0000256" key="3">
    <source>
        <dbReference type="ARBA" id="ARBA00023326"/>
    </source>
</evidence>
<keyword evidence="3" id="KW-0119">Carbohydrate metabolism</keyword>
<feature type="region of interest" description="Disordered" evidence="4">
    <location>
        <begin position="1820"/>
        <end position="1850"/>
    </location>
</feature>
<keyword evidence="8" id="KW-1185">Reference proteome</keyword>
<evidence type="ECO:0000256" key="5">
    <source>
        <dbReference type="SAM" id="SignalP"/>
    </source>
</evidence>
<dbReference type="InterPro" id="IPR036116">
    <property type="entry name" value="FN3_sf"/>
</dbReference>
<evidence type="ECO:0000256" key="4">
    <source>
        <dbReference type="SAM" id="MobiDB-lite"/>
    </source>
</evidence>
<dbReference type="PROSITE" id="PS50853">
    <property type="entry name" value="FN3"/>
    <property type="match status" value="3"/>
</dbReference>
<dbReference type="RefSeq" id="WP_143056213.1">
    <property type="nucleotide sequence ID" value="NZ_FOHB01000004.1"/>
</dbReference>
<dbReference type="OrthoDB" id="5241356at2"/>
<dbReference type="Pfam" id="PF17963">
    <property type="entry name" value="Big_9"/>
    <property type="match status" value="3"/>
</dbReference>
<accession>A0A1H9W3K9</accession>
<keyword evidence="2" id="KW-0326">Glycosidase</keyword>
<keyword evidence="5" id="KW-0732">Signal</keyword>
<dbReference type="EMBL" id="FOHB01000004">
    <property type="protein sequence ID" value="SES28448.1"/>
    <property type="molecule type" value="Genomic_DNA"/>
</dbReference>
<dbReference type="GO" id="GO:0016798">
    <property type="term" value="F:hydrolase activity, acting on glycosyl bonds"/>
    <property type="evidence" value="ECO:0007669"/>
    <property type="project" value="UniProtKB-KW"/>
</dbReference>
<dbReference type="CDD" id="cd00063">
    <property type="entry name" value="FN3"/>
    <property type="match status" value="3"/>
</dbReference>
<keyword evidence="3" id="KW-0624">Polysaccharide degradation</keyword>
<dbReference type="Proteomes" id="UP000199019">
    <property type="component" value="Unassembled WGS sequence"/>
</dbReference>
<evidence type="ECO:0000313" key="8">
    <source>
        <dbReference type="Proteomes" id="UP000199019"/>
    </source>
</evidence>
<evidence type="ECO:0000259" key="6">
    <source>
        <dbReference type="PROSITE" id="PS50853"/>
    </source>
</evidence>
<evidence type="ECO:0000256" key="2">
    <source>
        <dbReference type="ARBA" id="ARBA00023295"/>
    </source>
</evidence>
<organism evidence="7 8">
    <name type="scientific">Pedococcus cremeus</name>
    <dbReference type="NCBI Taxonomy" id="587636"/>
    <lineage>
        <taxon>Bacteria</taxon>
        <taxon>Bacillati</taxon>
        <taxon>Actinomycetota</taxon>
        <taxon>Actinomycetes</taxon>
        <taxon>Micrococcales</taxon>
        <taxon>Intrasporangiaceae</taxon>
        <taxon>Pedococcus</taxon>
    </lineage>
</organism>
<feature type="region of interest" description="Disordered" evidence="4">
    <location>
        <begin position="399"/>
        <end position="452"/>
    </location>
</feature>
<feature type="compositionally biased region" description="Basic and acidic residues" evidence="4">
    <location>
        <begin position="410"/>
        <end position="420"/>
    </location>
</feature>
<dbReference type="InterPro" id="IPR003961">
    <property type="entry name" value="FN3_dom"/>
</dbReference>
<keyword evidence="2" id="KW-0378">Hydrolase</keyword>
<evidence type="ECO:0000256" key="1">
    <source>
        <dbReference type="ARBA" id="ARBA00022737"/>
    </source>
</evidence>
<protein>
    <submittedName>
        <fullName evidence="7">Fibronectin type III domain-containing protein</fullName>
    </submittedName>
</protein>
<dbReference type="Pfam" id="PF00041">
    <property type="entry name" value="fn3"/>
    <property type="match status" value="2"/>
</dbReference>
<sequence>MSPVQGRKVGIASAAAVAVVASSLTWAAVTSKGETVHEADLNDGGVWVSSARNASFARLNKAVSEFDAGVKANTASDSPLDVVQDGDAVAGLSLASSQLVPIETRTGRLDEASAVAVPAPASATNLQTFVPRTVDLRGGTVAMVDPRSGKVWAERVDTRQGVSSLEALSPGAKPLAQVGGVAALAVDVDGGVHAVSGATGKVVSLAPTATGFAKPVTTTISARTKAVDITAVGDRWVVYDPSRDQLFAEGLDKPVNGGVTVTTGGLAYAALQYPGPKTDDVALQAADQVHVVGLGDGPSQGGVTLADSGTGGSAPERAMVSRPLRLGSCLHAAWAAATTIYYNVNCGKEQAVPAVSIERTGAASLRDGVSLRTNRGLVVLNDLDGGEVWDLDSKPIKIDDWDSLIPPPQRENKNKKKDENLIDEASTAQPPKAEPDNLKARAGRTSKLHVLDNDTDSTGAILAIGPDDITQPDLPGASVSVAADGQSVDVTIPSNPEKQSFSFKYKVNNGTSPEKSEATVRVGIAGPSENNPPHLRPGQAKLAKAVYPVNAGKLLPVQVIGDWRDPESDTVTVEATAKGSSVDGLGRLNVLAPLKDGPQSVEYAVSDGQDQTAGRLSLQVLGKDDKFRAPDTKPDVVRGVVGKPLQIEPLGNDIAGADPTEPDARMRLSREVPSQGPLTVDSNLDTGVVTITGAAPGHYELTYGAQVGAGVSAGRIRIDLVSDPDPDAPPVAVPDAATLRDQTPVLTDVLANDYSPRADVLVTRSVKVDSSSAWLRPSIYKGRWVRIEALEPATRGAKPRTGTVSYTVSDGTKSTTGEVAVTQRAALDDALPIVQDDVATVRAQDSVTIPVMDNDSMAEGIPLVLDPGSVKVLNGADNAFASGNVIRYVPEDRNPKTEEVRVIEYAVYPIGMREKAQTGRVTVTVKPLPTPTQQNQAPRARSFSASVVAGEPLTITVPTSGVDPDGDTVTVDGLVGEDGDSVDLSLGRVTSFGASTIQYEAYPRSAGTEVLHYRVRDRFGATSTGFVRIGVVQPGDPQPPVAVEDEVRAAPGKRVTVDVTENDLIARGDSVSLEYKDLNDKADLAKWKVDERNTYFSTTVQDPGKGVQHLTYGITNGLFDPSRASVTVVPTPNYKNPPIAVDDVAKPKPGQDTALVDVLANDRDLDGDRSQLKVVKLLSPEGTIEGNQVRVKVLDHPHTVPYVIEDADGETAMALIYVPTGSDGSPFVVNGALIQMDKDSTKSVRLADYVKSPRSRVIGITSGETISASPRENLTAEADGKDGLTLRSSNGYVGPAAVMLEVSDQETVDQKDFRTAYVSIPVQVGPKVPLLRCPDYAVTVNAAGRARDIDIPTLCHAWVPPGMTLDDVAFDAKWEPEPRGVDLRQSGAGQRLVTVKAGADAPSSTNGRIRIQARGADEVSYVKVRVVGLESQAQAASANGTDNRDDPQSVAPPRMRPFTVTGLKAGSSQTVDLRGYLDSPLDKPACSIDSAAVTSGKGLSVSRSGCNLTVTASGEASGKGTVDVVVSDGPGRGAPGRGTVEMLGKPGAPTSVVAVADRVNGGTARVRWVPPAYDGGSPITSYTVSWRGAASDQKPCTASPCTITGLQDGKDYWFKVTATNAVGESPASAEYGPVQPDTLPNPVSGVRMTGRGDGRLDIAWNKPAQKGSEVTQYNVRVTDAASGSIKQQTVAAPALRATVTGLVNNHEQNVAVRARNRLGWGPFGPAVTMQSAGTPPAVGTPTLSPRGPGAAQSSEALKITWNEVSPNGPALTRYTVYRKIDGGAWSRLTTTSPGTRNADDSVPYDGRTYTYVVTATNGAGKESAKSNSASFRSVAPPVQPDAPNVTTPSANKGATAKVYLKDSRGSGYTRLQWQTNNGQGGYVSCGCAENATKQFSVTGLGTASQRMQVRVYNGVSWSPWSAYSNSYQPFGSTPAPGARASSVSGKTITYNWSQTTNGRPITKFEIWRGGSRLTTLSAGARSWSHTWPSYSTSYSVTIYAFSEAGRSPGTTLSGKTGAEPKKPSVTVLKGNSCSQRSCNTGNGSCSTSNCYWIAVRTADYPGGKQVTCSFTADGQSVSGWYNLTLGPNNYKESDNFYGFTGHTVTASCTGGVKDSIRW</sequence>
<reference evidence="8" key="1">
    <citation type="submission" date="2016-10" db="EMBL/GenBank/DDBJ databases">
        <authorList>
            <person name="Varghese N."/>
            <person name="Submissions S."/>
        </authorList>
    </citation>
    <scope>NUCLEOTIDE SEQUENCE [LARGE SCALE GENOMIC DNA]</scope>
    <source>
        <strain evidence="8">CGMCC 1.6963</strain>
    </source>
</reference>
<name>A0A1H9W3K9_9MICO</name>
<proteinExistence type="predicted"/>
<feature type="region of interest" description="Disordered" evidence="4">
    <location>
        <begin position="1626"/>
        <end position="1645"/>
    </location>
</feature>
<feature type="signal peptide" evidence="5">
    <location>
        <begin position="1"/>
        <end position="27"/>
    </location>
</feature>
<dbReference type="PANTHER" id="PTHR13817:SF73">
    <property type="entry name" value="FIBRONECTIN TYPE-III DOMAIN-CONTAINING PROTEIN"/>
    <property type="match status" value="1"/>
</dbReference>
<feature type="domain" description="Fibronectin type-III" evidence="6">
    <location>
        <begin position="1548"/>
        <end position="1641"/>
    </location>
</feature>
<dbReference type="SUPFAM" id="SSF49265">
    <property type="entry name" value="Fibronectin type III"/>
    <property type="match status" value="2"/>
</dbReference>
<dbReference type="Gene3D" id="2.60.40.10">
    <property type="entry name" value="Immunoglobulins"/>
    <property type="match status" value="3"/>
</dbReference>
<evidence type="ECO:0000313" key="7">
    <source>
        <dbReference type="EMBL" id="SES28448.1"/>
    </source>
</evidence>
<feature type="domain" description="Fibronectin type-III" evidence="6">
    <location>
        <begin position="1741"/>
        <end position="1837"/>
    </location>
</feature>
<dbReference type="SMART" id="SM00060">
    <property type="entry name" value="FN3"/>
    <property type="match status" value="5"/>
</dbReference>
<dbReference type="GO" id="GO:0000272">
    <property type="term" value="P:polysaccharide catabolic process"/>
    <property type="evidence" value="ECO:0007669"/>
    <property type="project" value="UniProtKB-KW"/>
</dbReference>
<feature type="region of interest" description="Disordered" evidence="4">
    <location>
        <begin position="1433"/>
        <end position="1463"/>
    </location>
</feature>
<dbReference type="InterPro" id="IPR050964">
    <property type="entry name" value="Striated_Muscle_Regulatory"/>
</dbReference>
<feature type="chain" id="PRO_5039092560" evidence="5">
    <location>
        <begin position="28"/>
        <end position="2118"/>
    </location>
</feature>